<dbReference type="CDD" id="cd15226">
    <property type="entry name" value="7tmA_OR4-like"/>
    <property type="match status" value="1"/>
</dbReference>
<evidence type="ECO:0000259" key="13">
    <source>
        <dbReference type="PROSITE" id="PS50262"/>
    </source>
</evidence>
<evidence type="ECO:0000313" key="14">
    <source>
        <dbReference type="Ensembl" id="ENSCAFP00020012021.1"/>
    </source>
</evidence>
<dbReference type="InterPro" id="IPR000725">
    <property type="entry name" value="Olfact_rcpt"/>
</dbReference>
<dbReference type="SUPFAM" id="SSF81321">
    <property type="entry name" value="Family A G protein-coupled receptor-like"/>
    <property type="match status" value="1"/>
</dbReference>
<dbReference type="Ensembl" id="ENSCAFT00020013870.1">
    <property type="protein sequence ID" value="ENSCAFP00020012021.1"/>
    <property type="gene ID" value="ENSCAFG00020009666.1"/>
</dbReference>
<keyword evidence="12" id="KW-1003">Cell membrane</keyword>
<feature type="transmembrane region" description="Helical" evidence="12">
    <location>
        <begin position="26"/>
        <end position="48"/>
    </location>
</feature>
<evidence type="ECO:0000256" key="3">
    <source>
        <dbReference type="ARBA" id="ARBA00010663"/>
    </source>
</evidence>
<evidence type="ECO:0000256" key="12">
    <source>
        <dbReference type="RuleBase" id="RU363047"/>
    </source>
</evidence>
<dbReference type="PANTHER" id="PTHR48002">
    <property type="entry name" value="OLFACTORY RECEPTOR"/>
    <property type="match status" value="1"/>
</dbReference>
<keyword evidence="9 11" id="KW-0675">Receptor</keyword>
<comment type="function">
    <text evidence="1">Putative odorant or sperm cell receptor.</text>
</comment>
<feature type="transmembrane region" description="Helical" evidence="12">
    <location>
        <begin position="142"/>
        <end position="165"/>
    </location>
</feature>
<dbReference type="GO" id="GO:0004984">
    <property type="term" value="F:olfactory receptor activity"/>
    <property type="evidence" value="ECO:0007669"/>
    <property type="project" value="InterPro"/>
</dbReference>
<gene>
    <name evidence="14" type="primary">LOC112675481</name>
</gene>
<dbReference type="PROSITE" id="PS00237">
    <property type="entry name" value="G_PROTEIN_RECEP_F1_1"/>
    <property type="match status" value="1"/>
</dbReference>
<dbReference type="AlphaFoldDB" id="A0A8C0K9F0"/>
<evidence type="ECO:0000256" key="8">
    <source>
        <dbReference type="ARBA" id="ARBA00023157"/>
    </source>
</evidence>
<keyword evidence="4 11" id="KW-0812">Transmembrane</keyword>
<evidence type="ECO:0000256" key="7">
    <source>
        <dbReference type="ARBA" id="ARBA00023136"/>
    </source>
</evidence>
<name>A0A8C0K9F0_CANLU</name>
<accession>A0A8C0K9F0</accession>
<sequence>MFSNTNDSVVSEFVLIGLSNSWDMHLFLFLFFSVFYVGIILGNLFIVFTVIIDCHLHTPMYFLLANLSLLDLGLSSTTVPKMISDLFTDHNIISFPKCMIQIFFIHVMGGAEMVLLIAMAYDRYTAICKPLHYLTIMSSKMCVSFVAAAWIVGIVHAVSQFVFVINLPFCGPNEVDSFYCDFPRVMKLACVDTYKLEFVIIANSGFISMATFFSLIISYIFILVTVWKRSSGDLSKAFVTLSAHITVVILFFMPCMFLYVWPFPTTSLDKYLFIVDFAITPLLNPAIYTLRNKDMRVAMGRLSRQVVSSRDIP</sequence>
<dbReference type="PROSITE" id="PS50262">
    <property type="entry name" value="G_PROTEIN_RECEP_F1_2"/>
    <property type="match status" value="1"/>
</dbReference>
<dbReference type="Gene3D" id="1.20.1070.10">
    <property type="entry name" value="Rhodopsin 7-helix transmembrane proteins"/>
    <property type="match status" value="1"/>
</dbReference>
<dbReference type="Pfam" id="PF13853">
    <property type="entry name" value="7tm_4"/>
    <property type="match status" value="1"/>
</dbReference>
<keyword evidence="15" id="KW-1185">Reference proteome</keyword>
<dbReference type="Proteomes" id="UP000694391">
    <property type="component" value="Unplaced"/>
</dbReference>
<dbReference type="InterPro" id="IPR000276">
    <property type="entry name" value="GPCR_Rhodpsn"/>
</dbReference>
<keyword evidence="8" id="KW-1015">Disulfide bond</keyword>
<feature type="transmembrane region" description="Helical" evidence="12">
    <location>
        <begin position="238"/>
        <end position="259"/>
    </location>
</feature>
<evidence type="ECO:0000256" key="9">
    <source>
        <dbReference type="ARBA" id="ARBA00023170"/>
    </source>
</evidence>
<evidence type="ECO:0000256" key="10">
    <source>
        <dbReference type="ARBA" id="ARBA00023224"/>
    </source>
</evidence>
<evidence type="ECO:0000313" key="15">
    <source>
        <dbReference type="Proteomes" id="UP000694391"/>
    </source>
</evidence>
<protein>
    <recommendedName>
        <fullName evidence="12">Olfactory receptor</fullName>
    </recommendedName>
</protein>
<proteinExistence type="inferred from homology"/>
<keyword evidence="10 11" id="KW-0807">Transducer</keyword>
<dbReference type="FunFam" id="1.20.1070.10:FF:000012">
    <property type="entry name" value="Olfactory receptor"/>
    <property type="match status" value="1"/>
</dbReference>
<evidence type="ECO:0000256" key="2">
    <source>
        <dbReference type="ARBA" id="ARBA00004141"/>
    </source>
</evidence>
<dbReference type="InterPro" id="IPR050427">
    <property type="entry name" value="Olfactory_Receptors"/>
</dbReference>
<organism evidence="14 15">
    <name type="scientific">Canis lupus dingo</name>
    <name type="common">dingo</name>
    <dbReference type="NCBI Taxonomy" id="286419"/>
    <lineage>
        <taxon>Eukaryota</taxon>
        <taxon>Metazoa</taxon>
        <taxon>Chordata</taxon>
        <taxon>Craniata</taxon>
        <taxon>Vertebrata</taxon>
        <taxon>Euteleostomi</taxon>
        <taxon>Mammalia</taxon>
        <taxon>Eutheria</taxon>
        <taxon>Laurasiatheria</taxon>
        <taxon>Carnivora</taxon>
        <taxon>Caniformia</taxon>
        <taxon>Canidae</taxon>
        <taxon>Canis</taxon>
    </lineage>
</organism>
<comment type="subcellular location">
    <subcellularLocation>
        <location evidence="12">Cell membrane</location>
        <topology evidence="12">Multi-pass membrane protein</topology>
    </subcellularLocation>
    <subcellularLocation>
        <location evidence="2">Membrane</location>
        <topology evidence="2">Multi-pass membrane protein</topology>
    </subcellularLocation>
</comment>
<dbReference type="InterPro" id="IPR017452">
    <property type="entry name" value="GPCR_Rhodpsn_7TM"/>
</dbReference>
<keyword evidence="6 11" id="KW-0297">G-protein coupled receptor</keyword>
<dbReference type="GO" id="GO:0005886">
    <property type="term" value="C:plasma membrane"/>
    <property type="evidence" value="ECO:0007669"/>
    <property type="project" value="UniProtKB-SubCell"/>
</dbReference>
<evidence type="ECO:0000256" key="11">
    <source>
        <dbReference type="RuleBase" id="RU000688"/>
    </source>
</evidence>
<reference evidence="14" key="1">
    <citation type="submission" date="2025-08" db="UniProtKB">
        <authorList>
            <consortium name="Ensembl"/>
        </authorList>
    </citation>
    <scope>IDENTIFICATION</scope>
</reference>
<feature type="transmembrane region" description="Helical" evidence="12">
    <location>
        <begin position="271"/>
        <end position="290"/>
    </location>
</feature>
<keyword evidence="12" id="KW-0552">Olfaction</keyword>
<evidence type="ECO:0000256" key="5">
    <source>
        <dbReference type="ARBA" id="ARBA00022989"/>
    </source>
</evidence>
<feature type="transmembrane region" description="Helical" evidence="12">
    <location>
        <begin position="60"/>
        <end position="79"/>
    </location>
</feature>
<reference evidence="14" key="2">
    <citation type="submission" date="2025-09" db="UniProtKB">
        <authorList>
            <consortium name="Ensembl"/>
        </authorList>
    </citation>
    <scope>IDENTIFICATION</scope>
</reference>
<keyword evidence="7 12" id="KW-0472">Membrane</keyword>
<evidence type="ECO:0000256" key="6">
    <source>
        <dbReference type="ARBA" id="ARBA00023040"/>
    </source>
</evidence>
<dbReference type="GeneTree" id="ENSGT00940000165520"/>
<feature type="transmembrane region" description="Helical" evidence="12">
    <location>
        <begin position="206"/>
        <end position="226"/>
    </location>
</feature>
<keyword evidence="12" id="KW-0716">Sensory transduction</keyword>
<dbReference type="GO" id="GO:0004930">
    <property type="term" value="F:G protein-coupled receptor activity"/>
    <property type="evidence" value="ECO:0007669"/>
    <property type="project" value="UniProtKB-KW"/>
</dbReference>
<dbReference type="PRINTS" id="PR00245">
    <property type="entry name" value="OLFACTORYR"/>
</dbReference>
<comment type="similarity">
    <text evidence="3 11">Belongs to the G-protein coupled receptor 1 family.</text>
</comment>
<dbReference type="PRINTS" id="PR00237">
    <property type="entry name" value="GPCRRHODOPSN"/>
</dbReference>
<feature type="domain" description="G-protein coupled receptors family 1 profile" evidence="13">
    <location>
        <begin position="42"/>
        <end position="288"/>
    </location>
</feature>
<keyword evidence="5 12" id="KW-1133">Transmembrane helix</keyword>
<feature type="transmembrane region" description="Helical" evidence="12">
    <location>
        <begin position="99"/>
        <end position="121"/>
    </location>
</feature>
<evidence type="ECO:0000256" key="4">
    <source>
        <dbReference type="ARBA" id="ARBA00022692"/>
    </source>
</evidence>
<evidence type="ECO:0000256" key="1">
    <source>
        <dbReference type="ARBA" id="ARBA00003929"/>
    </source>
</evidence>